<sequence length="398" mass="40603">MPQPAPAGPDRGTQAVTGFDRGPDPAGLDRTGLGRGGRASRGLARVRVGRRAVLGTVAVGAVGMMAGCDGDPAPAASAPPQTVAVTRGDLVDFTDVEGEFGFGEVVPLRYVRPAADGEAPADGAGGGGLGLVTWLAPVGSTVVRGKPLLRVDDQPVVLLYGALPAYRTLITGCRGGDVRQLEANLRALRMGDLTVDTAFTAATGAAVKRWQRSLGLADTGTVEPQRVVYAPGPVRIAAHALRVGDPADGEVLSHTGAIRSVTLRLTELRRQLGVPSTAVTVRLAAGAEVPGTVDRVGLPAESDGGEPAIEVYVLVADQSAVDGAAGRVTVRFTAQRRDGVLTVPVTALVALAEGGYGVQIAQGGTTRYVAVRTGLFADGRVEVTAGELAEGVQVVVPR</sequence>
<evidence type="ECO:0000313" key="4">
    <source>
        <dbReference type="Proteomes" id="UP000619293"/>
    </source>
</evidence>
<proteinExistence type="predicted"/>
<organism evidence="3 4">
    <name type="scientific">Catellatospora chokoriensis</name>
    <dbReference type="NCBI Taxonomy" id="310353"/>
    <lineage>
        <taxon>Bacteria</taxon>
        <taxon>Bacillati</taxon>
        <taxon>Actinomycetota</taxon>
        <taxon>Actinomycetes</taxon>
        <taxon>Micromonosporales</taxon>
        <taxon>Micromonosporaceae</taxon>
        <taxon>Catellatospora</taxon>
    </lineage>
</organism>
<dbReference type="PROSITE" id="PS51318">
    <property type="entry name" value="TAT"/>
    <property type="match status" value="1"/>
</dbReference>
<gene>
    <name evidence="3" type="ORF">Cch02nite_52940</name>
</gene>
<dbReference type="Gene3D" id="1.10.101.10">
    <property type="entry name" value="PGBD-like superfamily/PGBD"/>
    <property type="match status" value="1"/>
</dbReference>
<protein>
    <submittedName>
        <fullName evidence="3">Peptidoglycan-binding protein</fullName>
    </submittedName>
</protein>
<evidence type="ECO:0000256" key="1">
    <source>
        <dbReference type="SAM" id="MobiDB-lite"/>
    </source>
</evidence>
<feature type="region of interest" description="Disordered" evidence="1">
    <location>
        <begin position="1"/>
        <end position="41"/>
    </location>
</feature>
<evidence type="ECO:0000313" key="3">
    <source>
        <dbReference type="EMBL" id="GIF91850.1"/>
    </source>
</evidence>
<dbReference type="InterPro" id="IPR036366">
    <property type="entry name" value="PGBDSf"/>
</dbReference>
<keyword evidence="4" id="KW-1185">Reference proteome</keyword>
<feature type="domain" description="Peptidoglycan binding-like" evidence="2">
    <location>
        <begin position="174"/>
        <end position="224"/>
    </location>
</feature>
<dbReference type="InterPro" id="IPR036365">
    <property type="entry name" value="PGBD-like_sf"/>
</dbReference>
<dbReference type="SUPFAM" id="SSF47090">
    <property type="entry name" value="PGBD-like"/>
    <property type="match status" value="1"/>
</dbReference>
<comment type="caution">
    <text evidence="3">The sequence shown here is derived from an EMBL/GenBank/DDBJ whole genome shotgun (WGS) entry which is preliminary data.</text>
</comment>
<dbReference type="InterPro" id="IPR006311">
    <property type="entry name" value="TAT_signal"/>
</dbReference>
<reference evidence="3 4" key="1">
    <citation type="submission" date="2021-01" db="EMBL/GenBank/DDBJ databases">
        <title>Whole genome shotgun sequence of Catellatospora chokoriensis NBRC 107358.</title>
        <authorList>
            <person name="Komaki H."/>
            <person name="Tamura T."/>
        </authorList>
    </citation>
    <scope>NUCLEOTIDE SEQUENCE [LARGE SCALE GENOMIC DNA]</scope>
    <source>
        <strain evidence="3 4">NBRC 107358</strain>
    </source>
</reference>
<accession>A0A8J3NV36</accession>
<dbReference type="AlphaFoldDB" id="A0A8J3NV36"/>
<dbReference type="Proteomes" id="UP000619293">
    <property type="component" value="Unassembled WGS sequence"/>
</dbReference>
<dbReference type="InterPro" id="IPR002477">
    <property type="entry name" value="Peptidoglycan-bd-like"/>
</dbReference>
<dbReference type="EMBL" id="BONG01000037">
    <property type="protein sequence ID" value="GIF91850.1"/>
    <property type="molecule type" value="Genomic_DNA"/>
</dbReference>
<name>A0A8J3NV36_9ACTN</name>
<dbReference type="Gene3D" id="2.40.420.20">
    <property type="match status" value="1"/>
</dbReference>
<evidence type="ECO:0000259" key="2">
    <source>
        <dbReference type="Pfam" id="PF01471"/>
    </source>
</evidence>
<dbReference type="Pfam" id="PF01471">
    <property type="entry name" value="PG_binding_1"/>
    <property type="match status" value="1"/>
</dbReference>